<accession>A0A927RG21</accession>
<reference evidence="5" key="1">
    <citation type="submission" date="2020-10" db="EMBL/GenBank/DDBJ databases">
        <title>Sequencing the genomes of 1000 actinobacteria strains.</title>
        <authorList>
            <person name="Klenk H.-P."/>
        </authorList>
    </citation>
    <scope>NUCLEOTIDE SEQUENCE</scope>
    <source>
        <strain evidence="5">DSM 45354</strain>
    </source>
</reference>
<keyword evidence="2 5" id="KW-0238">DNA-binding</keyword>
<dbReference type="InterPro" id="IPR011711">
    <property type="entry name" value="GntR_C"/>
</dbReference>
<evidence type="ECO:0000256" key="3">
    <source>
        <dbReference type="ARBA" id="ARBA00023163"/>
    </source>
</evidence>
<evidence type="ECO:0000256" key="1">
    <source>
        <dbReference type="ARBA" id="ARBA00023015"/>
    </source>
</evidence>
<dbReference type="CDD" id="cd07377">
    <property type="entry name" value="WHTH_GntR"/>
    <property type="match status" value="1"/>
</dbReference>
<gene>
    <name evidence="5" type="ORF">HEB94_000674</name>
</gene>
<dbReference type="InterPro" id="IPR036388">
    <property type="entry name" value="WH-like_DNA-bd_sf"/>
</dbReference>
<dbReference type="InterPro" id="IPR000524">
    <property type="entry name" value="Tscrpt_reg_HTH_GntR"/>
</dbReference>
<keyword evidence="6" id="KW-1185">Reference proteome</keyword>
<name>A0A927RG21_9ACTN</name>
<dbReference type="EMBL" id="JADBEM010000001">
    <property type="protein sequence ID" value="MBE1603826.1"/>
    <property type="molecule type" value="Genomic_DNA"/>
</dbReference>
<evidence type="ECO:0000259" key="4">
    <source>
        <dbReference type="PROSITE" id="PS50949"/>
    </source>
</evidence>
<dbReference type="PROSITE" id="PS50949">
    <property type="entry name" value="HTH_GNTR"/>
    <property type="match status" value="1"/>
</dbReference>
<dbReference type="Proteomes" id="UP000638648">
    <property type="component" value="Unassembled WGS sequence"/>
</dbReference>
<sequence length="318" mass="34489">MAVYDGRGAHGQMVEFVGRRILAGALREGQTIDVAALEGELGISRTVVRESLRVLEAKGLVGARQKRGTFVRPRTDWNLLDADILRWQFAGRSDGGFFQMLHEVRSIVEPAGARLAAQRRTDADLQALDDALAAMAEAGEDAEAAVAADLRFHRVLLGAAHNELLERMEVVIETGLFVRDQFAYAGDAEDRLPAHRAVLDAVRRGSPAKAERCMRILLDQAVKDLSGLRLGDPDGDAEPAVESTDPVTFHASAGYFDVREIARPLKKALVAGCLPCQSGEMSQSRPLTLLAAAMFQNPVISMASLPWANSWSGPTPWP</sequence>
<keyword evidence="1" id="KW-0805">Transcription regulation</keyword>
<dbReference type="SUPFAM" id="SSF46785">
    <property type="entry name" value="Winged helix' DNA-binding domain"/>
    <property type="match status" value="1"/>
</dbReference>
<dbReference type="GO" id="GO:0003700">
    <property type="term" value="F:DNA-binding transcription factor activity"/>
    <property type="evidence" value="ECO:0007669"/>
    <property type="project" value="InterPro"/>
</dbReference>
<organism evidence="5 6">
    <name type="scientific">Actinopolymorpha pittospori</name>
    <dbReference type="NCBI Taxonomy" id="648752"/>
    <lineage>
        <taxon>Bacteria</taxon>
        <taxon>Bacillati</taxon>
        <taxon>Actinomycetota</taxon>
        <taxon>Actinomycetes</taxon>
        <taxon>Propionibacteriales</taxon>
        <taxon>Actinopolymorphaceae</taxon>
        <taxon>Actinopolymorpha</taxon>
    </lineage>
</organism>
<dbReference type="Gene3D" id="1.20.120.530">
    <property type="entry name" value="GntR ligand-binding domain-like"/>
    <property type="match status" value="1"/>
</dbReference>
<dbReference type="InterPro" id="IPR008920">
    <property type="entry name" value="TF_FadR/GntR_C"/>
</dbReference>
<dbReference type="RefSeq" id="WP_238361398.1">
    <property type="nucleotide sequence ID" value="NZ_JADBEM010000001.1"/>
</dbReference>
<evidence type="ECO:0000256" key="2">
    <source>
        <dbReference type="ARBA" id="ARBA00023125"/>
    </source>
</evidence>
<feature type="domain" description="HTH gntR-type" evidence="4">
    <location>
        <begin position="7"/>
        <end position="74"/>
    </location>
</feature>
<keyword evidence="3" id="KW-0804">Transcription</keyword>
<dbReference type="Pfam" id="PF00392">
    <property type="entry name" value="GntR"/>
    <property type="match status" value="1"/>
</dbReference>
<dbReference type="Pfam" id="PF07729">
    <property type="entry name" value="FCD"/>
    <property type="match status" value="1"/>
</dbReference>
<evidence type="ECO:0000313" key="6">
    <source>
        <dbReference type="Proteomes" id="UP000638648"/>
    </source>
</evidence>
<protein>
    <submittedName>
        <fullName evidence="5">DNA-binding FadR family transcriptional regulator</fullName>
    </submittedName>
</protein>
<dbReference type="SUPFAM" id="SSF48008">
    <property type="entry name" value="GntR ligand-binding domain-like"/>
    <property type="match status" value="1"/>
</dbReference>
<dbReference type="PANTHER" id="PTHR43537:SF44">
    <property type="entry name" value="GNTR FAMILY REGULATORY PROTEIN"/>
    <property type="match status" value="1"/>
</dbReference>
<dbReference type="Gene3D" id="1.10.10.10">
    <property type="entry name" value="Winged helix-like DNA-binding domain superfamily/Winged helix DNA-binding domain"/>
    <property type="match status" value="1"/>
</dbReference>
<proteinExistence type="predicted"/>
<evidence type="ECO:0000313" key="5">
    <source>
        <dbReference type="EMBL" id="MBE1603826.1"/>
    </source>
</evidence>
<dbReference type="InterPro" id="IPR036390">
    <property type="entry name" value="WH_DNA-bd_sf"/>
</dbReference>
<dbReference type="PANTHER" id="PTHR43537">
    <property type="entry name" value="TRANSCRIPTIONAL REGULATOR, GNTR FAMILY"/>
    <property type="match status" value="1"/>
</dbReference>
<dbReference type="AlphaFoldDB" id="A0A927RG21"/>
<dbReference type="GO" id="GO:0003677">
    <property type="term" value="F:DNA binding"/>
    <property type="evidence" value="ECO:0007669"/>
    <property type="project" value="UniProtKB-KW"/>
</dbReference>
<dbReference type="SMART" id="SM00345">
    <property type="entry name" value="HTH_GNTR"/>
    <property type="match status" value="1"/>
</dbReference>
<comment type="caution">
    <text evidence="5">The sequence shown here is derived from an EMBL/GenBank/DDBJ whole genome shotgun (WGS) entry which is preliminary data.</text>
</comment>
<dbReference type="SMART" id="SM00895">
    <property type="entry name" value="FCD"/>
    <property type="match status" value="1"/>
</dbReference>